<protein>
    <submittedName>
        <fullName evidence="2">Uncharacterized protein</fullName>
    </submittedName>
</protein>
<comment type="caution">
    <text evidence="2">The sequence shown here is derived from an EMBL/GenBank/DDBJ whole genome shotgun (WGS) entry which is preliminary data.</text>
</comment>
<accession>A0ABV8XYW2</accession>
<sequence length="80" mass="8467">MTHPMTDTGGTAPRTTAPATAPNGQHPRQARLGRKAISPLGRTERLMRVRIHEADSGSAPGPIGSLTTGPWSRDADSRRA</sequence>
<dbReference type="Proteomes" id="UP001595965">
    <property type="component" value="Unassembled WGS sequence"/>
</dbReference>
<name>A0ABV8XYW2_9MICC</name>
<dbReference type="RefSeq" id="WP_344228101.1">
    <property type="nucleotide sequence ID" value="NZ_BAAALH010000002.1"/>
</dbReference>
<feature type="compositionally biased region" description="Low complexity" evidence="1">
    <location>
        <begin position="1"/>
        <end position="24"/>
    </location>
</feature>
<keyword evidence="3" id="KW-1185">Reference proteome</keyword>
<dbReference type="EMBL" id="JBHSEN010000001">
    <property type="protein sequence ID" value="MFC4429597.1"/>
    <property type="molecule type" value="Genomic_DNA"/>
</dbReference>
<reference evidence="3" key="1">
    <citation type="journal article" date="2019" name="Int. J. Syst. Evol. Microbiol.">
        <title>The Global Catalogue of Microorganisms (GCM) 10K type strain sequencing project: providing services to taxonomists for standard genome sequencing and annotation.</title>
        <authorList>
            <consortium name="The Broad Institute Genomics Platform"/>
            <consortium name="The Broad Institute Genome Sequencing Center for Infectious Disease"/>
            <person name="Wu L."/>
            <person name="Ma J."/>
        </authorList>
    </citation>
    <scope>NUCLEOTIDE SEQUENCE [LARGE SCALE GENOMIC DNA]</scope>
    <source>
        <strain evidence="3">CGMCC 1.12125</strain>
    </source>
</reference>
<feature type="region of interest" description="Disordered" evidence="1">
    <location>
        <begin position="1"/>
        <end position="80"/>
    </location>
</feature>
<organism evidence="2 3">
    <name type="scientific">Citricoccus alkalitolerans</name>
    <dbReference type="NCBI Taxonomy" id="246603"/>
    <lineage>
        <taxon>Bacteria</taxon>
        <taxon>Bacillati</taxon>
        <taxon>Actinomycetota</taxon>
        <taxon>Actinomycetes</taxon>
        <taxon>Micrococcales</taxon>
        <taxon>Micrococcaceae</taxon>
        <taxon>Citricoccus</taxon>
    </lineage>
</organism>
<evidence type="ECO:0000313" key="3">
    <source>
        <dbReference type="Proteomes" id="UP001595965"/>
    </source>
</evidence>
<gene>
    <name evidence="2" type="ORF">ACFO0K_07875</name>
</gene>
<feature type="compositionally biased region" description="Basic and acidic residues" evidence="1">
    <location>
        <begin position="42"/>
        <end position="55"/>
    </location>
</feature>
<evidence type="ECO:0000313" key="2">
    <source>
        <dbReference type="EMBL" id="MFC4429597.1"/>
    </source>
</evidence>
<proteinExistence type="predicted"/>
<evidence type="ECO:0000256" key="1">
    <source>
        <dbReference type="SAM" id="MobiDB-lite"/>
    </source>
</evidence>